<dbReference type="InterPro" id="IPR039506">
    <property type="entry name" value="SPOB_a"/>
</dbReference>
<dbReference type="InterPro" id="IPR016120">
    <property type="entry name" value="Sig_transdc_His_kin_SpoOB"/>
</dbReference>
<dbReference type="eggNOG" id="COG3290">
    <property type="taxonomic scope" value="Bacteria"/>
</dbReference>
<keyword evidence="5 7" id="KW-0418">Kinase</keyword>
<dbReference type="EMBL" id="ABTR02000001">
    <property type="protein sequence ID" value="EFC91422.1"/>
    <property type="molecule type" value="Genomic_DNA"/>
</dbReference>
<evidence type="ECO:0000256" key="4">
    <source>
        <dbReference type="ARBA" id="ARBA00022679"/>
    </source>
</evidence>
<comment type="caution">
    <text evidence="7">The sequence shown here is derived from an EMBL/GenBank/DDBJ whole genome shotgun (WGS) entry which is preliminary data.</text>
</comment>
<dbReference type="PANTHER" id="PTHR43547">
    <property type="entry name" value="TWO-COMPONENT HISTIDINE KINASE"/>
    <property type="match status" value="1"/>
</dbReference>
<evidence type="ECO:0000256" key="3">
    <source>
        <dbReference type="ARBA" id="ARBA00022553"/>
    </source>
</evidence>
<dbReference type="EC" id="2.7.13.3" evidence="2"/>
<dbReference type="SMART" id="SM00062">
    <property type="entry name" value="PBPb"/>
    <property type="match status" value="1"/>
</dbReference>
<dbReference type="Pfam" id="PF02518">
    <property type="entry name" value="HATPase_c"/>
    <property type="match status" value="1"/>
</dbReference>
<reference evidence="7 8" key="1">
    <citation type="journal article" date="2010" name="Stand. Genomic Sci.">
        <title>Permanent draft genome sequence of Dethiosulfovibrio peptidovorans type strain (SEBR 4207).</title>
        <authorList>
            <person name="Labutti K."/>
            <person name="Mayilraj S."/>
            <person name="Clum A."/>
            <person name="Lucas S."/>
            <person name="Glavina Del Rio T."/>
            <person name="Nolan M."/>
            <person name="Tice H."/>
            <person name="Cheng J.F."/>
            <person name="Pitluck S."/>
            <person name="Liolios K."/>
            <person name="Ivanova N."/>
            <person name="Mavromatis K."/>
            <person name="Mikhailova N."/>
            <person name="Pati A."/>
            <person name="Goodwin L."/>
            <person name="Chen A."/>
            <person name="Palaniappan K."/>
            <person name="Land M."/>
            <person name="Hauser L."/>
            <person name="Chang Y.J."/>
            <person name="Jeffries C.D."/>
            <person name="Rohde M."/>
            <person name="Spring S."/>
            <person name="Goker M."/>
            <person name="Woyke T."/>
            <person name="Bristow J."/>
            <person name="Eisen J.A."/>
            <person name="Markowitz V."/>
            <person name="Hugenholtz P."/>
            <person name="Kyrpides N.C."/>
            <person name="Klenk H.P."/>
            <person name="Lapidus A."/>
        </authorList>
    </citation>
    <scope>NUCLEOTIDE SEQUENCE [LARGE SCALE GENOMIC DNA]</scope>
    <source>
        <strain evidence="7 8">DSM 11002</strain>
    </source>
</reference>
<dbReference type="InterPro" id="IPR001638">
    <property type="entry name" value="Solute-binding_3/MltF_N"/>
</dbReference>
<accession>D2Z7H5</accession>
<dbReference type="InterPro" id="IPR004358">
    <property type="entry name" value="Sig_transdc_His_kin-like_C"/>
</dbReference>
<dbReference type="PROSITE" id="PS50109">
    <property type="entry name" value="HIS_KIN"/>
    <property type="match status" value="1"/>
</dbReference>
<dbReference type="PANTHER" id="PTHR43547:SF10">
    <property type="entry name" value="SENSOR HISTIDINE KINASE DCUS"/>
    <property type="match status" value="1"/>
</dbReference>
<dbReference type="SUPFAM" id="SSF55785">
    <property type="entry name" value="PYP-like sensor domain (PAS domain)"/>
    <property type="match status" value="1"/>
</dbReference>
<dbReference type="GO" id="GO:0000155">
    <property type="term" value="F:phosphorelay sensor kinase activity"/>
    <property type="evidence" value="ECO:0007669"/>
    <property type="project" value="InterPro"/>
</dbReference>
<dbReference type="PaxDb" id="469381-Dpep_1396"/>
<dbReference type="SUPFAM" id="SSF53850">
    <property type="entry name" value="Periplasmic binding protein-like II"/>
    <property type="match status" value="1"/>
</dbReference>
<organism evidence="7 8">
    <name type="scientific">Dethiosulfovibrio peptidovorans DSM 11002</name>
    <dbReference type="NCBI Taxonomy" id="469381"/>
    <lineage>
        <taxon>Bacteria</taxon>
        <taxon>Thermotogati</taxon>
        <taxon>Synergistota</taxon>
        <taxon>Synergistia</taxon>
        <taxon>Synergistales</taxon>
        <taxon>Dethiosulfovibrionaceae</taxon>
        <taxon>Dethiosulfovibrio</taxon>
    </lineage>
</organism>
<dbReference type="Gene3D" id="3.30.450.20">
    <property type="entry name" value="PAS domain"/>
    <property type="match status" value="1"/>
</dbReference>
<dbReference type="Gene3D" id="3.40.190.10">
    <property type="entry name" value="Periplasmic binding protein-like II"/>
    <property type="match status" value="2"/>
</dbReference>
<proteinExistence type="predicted"/>
<dbReference type="Pfam" id="PF00497">
    <property type="entry name" value="SBP_bac_3"/>
    <property type="match status" value="1"/>
</dbReference>
<keyword evidence="4" id="KW-0808">Transferase</keyword>
<sequence>MTRLLPILASILWFSWGSAAFPFEDPILIGGVGRTVHVLCLPADPPFLVEEEDLPSGFFVDLMREIALVENMRISLRIGNWEDLRQSMYRSRIDVVLGTPHPVPRDVEPFSYMQVYNVDPSELGGTNPLKLPIQGISGKDAWDICFSFPIVEEPYSCLVRKEGGVESIRDLREKPLVVEKGGAGLEFLTSGGLTSRIVSVKTLEEAVRMVSSGLYPGALVGTYQGLYLWKEMRVRNLEYISPPVFTLEKGMVVTRGDSELAIRLGKAFETLRQNGSYRRLVGKWFGGYDGPIVDRDTLIKIGGLFLAILATIVGWNVMLKREVVRISGEREKILDFIRDGIVAVDKDGRVSMINKVAQELLAVGLDVVGKPAEEAVPDVDLVKVLDTGEPVFDLEQNLRGTLVIGNKAPVVYRGVIYGAIATFRDMTEMHALAEEITGVRMYVESLRVQNHEFQNKLQAIAGLIQMGRYEKAIEFITSEANPESSTTSFISENIKNPAVGGIVIGKVGRCRELGIEIRIDPDSYCGECVGISDQAMVVIIGNLLENGMEAVLSSGVENPRIDFAIFDESNQIMISVEDNGGTLTHDIESRMFDKGFSTKTKSRPSGFGLYNVKKLVDAMGGDLSIDYVSGGFTEFIVTLPNGGI</sequence>
<evidence type="ECO:0000256" key="2">
    <source>
        <dbReference type="ARBA" id="ARBA00012438"/>
    </source>
</evidence>
<dbReference type="Gene3D" id="1.10.287.130">
    <property type="match status" value="1"/>
</dbReference>
<comment type="catalytic activity">
    <reaction evidence="1">
        <text>ATP + protein L-histidine = ADP + protein N-phospho-L-histidine.</text>
        <dbReference type="EC" id="2.7.13.3"/>
    </reaction>
</comment>
<protein>
    <recommendedName>
        <fullName evidence="2">histidine kinase</fullName>
        <ecNumber evidence="2">2.7.13.3</ecNumber>
    </recommendedName>
</protein>
<keyword evidence="8" id="KW-1185">Reference proteome</keyword>
<evidence type="ECO:0000313" key="8">
    <source>
        <dbReference type="Proteomes" id="UP000006427"/>
    </source>
</evidence>
<dbReference type="Pfam" id="PF14689">
    <property type="entry name" value="SPOB_a"/>
    <property type="match status" value="1"/>
</dbReference>
<dbReference type="STRING" id="469381.Dpep_1396"/>
<name>D2Z7H5_9BACT</name>
<keyword evidence="3" id="KW-0597">Phosphoprotein</keyword>
<dbReference type="InterPro" id="IPR005467">
    <property type="entry name" value="His_kinase_dom"/>
</dbReference>
<evidence type="ECO:0000313" key="7">
    <source>
        <dbReference type="EMBL" id="EFC91422.1"/>
    </source>
</evidence>
<dbReference type="SUPFAM" id="SSF55874">
    <property type="entry name" value="ATPase domain of HSP90 chaperone/DNA topoisomerase II/histidine kinase"/>
    <property type="match status" value="1"/>
</dbReference>
<evidence type="ECO:0000256" key="1">
    <source>
        <dbReference type="ARBA" id="ARBA00000085"/>
    </source>
</evidence>
<dbReference type="Proteomes" id="UP000006427">
    <property type="component" value="Unassembled WGS sequence"/>
</dbReference>
<dbReference type="InterPro" id="IPR003594">
    <property type="entry name" value="HATPase_dom"/>
</dbReference>
<dbReference type="Gene3D" id="3.30.565.10">
    <property type="entry name" value="Histidine kinase-like ATPase, C-terminal domain"/>
    <property type="match status" value="1"/>
</dbReference>
<evidence type="ECO:0000259" key="6">
    <source>
        <dbReference type="PROSITE" id="PS50109"/>
    </source>
</evidence>
<dbReference type="InterPro" id="IPR035965">
    <property type="entry name" value="PAS-like_dom_sf"/>
</dbReference>
<dbReference type="PRINTS" id="PR00344">
    <property type="entry name" value="BCTRLSENSOR"/>
</dbReference>
<gene>
    <name evidence="7" type="ORF">Dpep_1396</name>
</gene>
<evidence type="ECO:0000256" key="5">
    <source>
        <dbReference type="ARBA" id="ARBA00022777"/>
    </source>
</evidence>
<dbReference type="OrthoDB" id="9156435at2"/>
<feature type="domain" description="Histidine kinase" evidence="6">
    <location>
        <begin position="539"/>
        <end position="643"/>
    </location>
</feature>
<dbReference type="eggNOG" id="COG0834">
    <property type="taxonomic scope" value="Bacteria"/>
</dbReference>
<dbReference type="SMART" id="SM00387">
    <property type="entry name" value="HATPase_c"/>
    <property type="match status" value="1"/>
</dbReference>
<dbReference type="InterPro" id="IPR036890">
    <property type="entry name" value="HATPase_C_sf"/>
</dbReference>
<dbReference type="SUPFAM" id="SSF55890">
    <property type="entry name" value="Sporulation response regulatory protein Spo0B"/>
    <property type="match status" value="1"/>
</dbReference>
<dbReference type="AlphaFoldDB" id="D2Z7H5"/>